<dbReference type="EMBL" id="JACOPX010000027">
    <property type="protein sequence ID" value="MBF6037062.1"/>
    <property type="molecule type" value="Genomic_DNA"/>
</dbReference>
<evidence type="ECO:0000313" key="2">
    <source>
        <dbReference type="Proteomes" id="UP000722111"/>
    </source>
</evidence>
<proteinExistence type="predicted"/>
<accession>A0ABS0BTZ0</accession>
<sequence length="82" mass="8514">MKVAATNGYKKATPTFGPTPVGAAEGCDLLIGLLLLKSQNQKIAACGNSYKSGSTVRQKKQKKRPEPVGAFSRGCGLGFTAV</sequence>
<dbReference type="Proteomes" id="UP000722111">
    <property type="component" value="Unassembled WGS sequence"/>
</dbReference>
<dbReference type="RefSeq" id="WP_194936477.1">
    <property type="nucleotide sequence ID" value="NZ_JACOPX010000027.1"/>
</dbReference>
<protein>
    <submittedName>
        <fullName evidence="1">Uncharacterized protein</fullName>
    </submittedName>
</protein>
<organism evidence="1 2">
    <name type="scientific">Pseudomonas neuropathica</name>
    <dbReference type="NCBI Taxonomy" id="2730425"/>
    <lineage>
        <taxon>Bacteria</taxon>
        <taxon>Pseudomonadati</taxon>
        <taxon>Pseudomonadota</taxon>
        <taxon>Gammaproteobacteria</taxon>
        <taxon>Pseudomonadales</taxon>
        <taxon>Pseudomonadaceae</taxon>
        <taxon>Pseudomonas</taxon>
    </lineage>
</organism>
<reference evidence="1 2" key="1">
    <citation type="submission" date="2020-08" db="EMBL/GenBank/DDBJ databases">
        <title>Description of novel Pseudomonas species.</title>
        <authorList>
            <person name="Duman M."/>
            <person name="Mulet M."/>
            <person name="Altun S."/>
            <person name="Saticioglu I.B."/>
            <person name="Lalucat J."/>
            <person name="Garcia-Valdes E."/>
        </authorList>
    </citation>
    <scope>NUCLEOTIDE SEQUENCE [LARGE SCALE GENOMIC DNA]</scope>
    <source>
        <strain evidence="1 2">P155</strain>
    </source>
</reference>
<keyword evidence="2" id="KW-1185">Reference proteome</keyword>
<comment type="caution">
    <text evidence="1">The sequence shown here is derived from an EMBL/GenBank/DDBJ whole genome shotgun (WGS) entry which is preliminary data.</text>
</comment>
<gene>
    <name evidence="1" type="ORF">H8F23_27745</name>
</gene>
<evidence type="ECO:0000313" key="1">
    <source>
        <dbReference type="EMBL" id="MBF6037062.1"/>
    </source>
</evidence>
<name>A0ABS0BTZ0_9PSED</name>